<sequence length="400" mass="43648">MQMLMLRSKPAPAPEPEIAEVKTPEPAPAPTLVEAARLANAAEPEPAIIPSIQLEAYLGHPLTVSTDTDCLQLLRLFKNRVHEECAVVTGQAGEPLGLIMRNRFYHYLSQRFGSELYYNKPVTKLMDADPLKIDIAMEPSNLIGQALGRDEATLYNCVIVTEGAKFAGVLTVGDLLRISRDIQDAAVQQKSVVLRETQGLMSSIEREIAEVKQSSADGASLSTDMVYMTQQGKTELDQVKAMFERLTQLSSAQQTHYSELKQCAQDVGQVTSLIRDLAESSNLLSLNAAIEAARAGEHGRSFAVVADEVMKLAVQTKQSADMIASLVRGIQRAIEETSRLHDQSQADTKASNQFVASAAAAFDKLCESAEHNHDSSRLVAQLTNQAYTHSVSVQERLKAL</sequence>
<dbReference type="AlphaFoldDB" id="A0A2V2YQJ8"/>
<dbReference type="GO" id="GO:0004888">
    <property type="term" value="F:transmembrane signaling receptor activity"/>
    <property type="evidence" value="ECO:0007669"/>
    <property type="project" value="InterPro"/>
</dbReference>
<dbReference type="PRINTS" id="PR00260">
    <property type="entry name" value="CHEMTRNSDUCR"/>
</dbReference>
<dbReference type="EMBL" id="QGTQ01000014">
    <property type="protein sequence ID" value="PWV99432.1"/>
    <property type="molecule type" value="Genomic_DNA"/>
</dbReference>
<evidence type="ECO:0000256" key="4">
    <source>
        <dbReference type="SAM" id="MobiDB-lite"/>
    </source>
</evidence>
<dbReference type="Pfam" id="PF00015">
    <property type="entry name" value="MCPsignal"/>
    <property type="match status" value="1"/>
</dbReference>
<feature type="domain" description="Methyl-accepting transducer" evidence="5">
    <location>
        <begin position="188"/>
        <end position="400"/>
    </location>
</feature>
<dbReference type="InterPro" id="IPR004089">
    <property type="entry name" value="MCPsignal_dom"/>
</dbReference>
<dbReference type="PROSITE" id="PS50111">
    <property type="entry name" value="CHEMOTAXIS_TRANSDUC_2"/>
    <property type="match status" value="1"/>
</dbReference>
<comment type="similarity">
    <text evidence="2">Belongs to the methyl-accepting chemotaxis (MCP) protein family.</text>
</comment>
<name>A0A2V2YQJ8_9BACL</name>
<evidence type="ECO:0000256" key="1">
    <source>
        <dbReference type="ARBA" id="ARBA00023224"/>
    </source>
</evidence>
<evidence type="ECO:0000313" key="7">
    <source>
        <dbReference type="Proteomes" id="UP000246635"/>
    </source>
</evidence>
<reference evidence="6 7" key="1">
    <citation type="submission" date="2018-05" db="EMBL/GenBank/DDBJ databases">
        <title>Genomic Encyclopedia of Type Strains, Phase III (KMG-III): the genomes of soil and plant-associated and newly described type strains.</title>
        <authorList>
            <person name="Whitman W."/>
        </authorList>
    </citation>
    <scope>NUCLEOTIDE SEQUENCE [LARGE SCALE GENOMIC DNA]</scope>
    <source>
        <strain evidence="6 7">CECT 5696</strain>
    </source>
</reference>
<proteinExistence type="inferred from homology"/>
<dbReference type="InterPro" id="IPR046342">
    <property type="entry name" value="CBS_dom_sf"/>
</dbReference>
<dbReference type="GO" id="GO:0016020">
    <property type="term" value="C:membrane"/>
    <property type="evidence" value="ECO:0007669"/>
    <property type="project" value="InterPro"/>
</dbReference>
<dbReference type="GO" id="GO:0006935">
    <property type="term" value="P:chemotaxis"/>
    <property type="evidence" value="ECO:0007669"/>
    <property type="project" value="InterPro"/>
</dbReference>
<dbReference type="Proteomes" id="UP000246635">
    <property type="component" value="Unassembled WGS sequence"/>
</dbReference>
<dbReference type="InterPro" id="IPR004090">
    <property type="entry name" value="Chemotax_Me-accpt_rcpt"/>
</dbReference>
<evidence type="ECO:0000256" key="2">
    <source>
        <dbReference type="ARBA" id="ARBA00029447"/>
    </source>
</evidence>
<dbReference type="PANTHER" id="PTHR32089">
    <property type="entry name" value="METHYL-ACCEPTING CHEMOTAXIS PROTEIN MCPB"/>
    <property type="match status" value="1"/>
</dbReference>
<dbReference type="Gene3D" id="1.10.287.950">
    <property type="entry name" value="Methyl-accepting chemotaxis protein"/>
    <property type="match status" value="1"/>
</dbReference>
<feature type="region of interest" description="Disordered" evidence="4">
    <location>
        <begin position="1"/>
        <end position="23"/>
    </location>
</feature>
<keyword evidence="7" id="KW-1185">Reference proteome</keyword>
<keyword evidence="1 3" id="KW-0807">Transducer</keyword>
<dbReference type="GO" id="GO:0007165">
    <property type="term" value="P:signal transduction"/>
    <property type="evidence" value="ECO:0007669"/>
    <property type="project" value="UniProtKB-KW"/>
</dbReference>
<gene>
    <name evidence="6" type="ORF">DFQ01_1147</name>
</gene>
<evidence type="ECO:0000256" key="3">
    <source>
        <dbReference type="PROSITE-ProRule" id="PRU00284"/>
    </source>
</evidence>
<evidence type="ECO:0000259" key="5">
    <source>
        <dbReference type="PROSITE" id="PS50111"/>
    </source>
</evidence>
<dbReference type="OrthoDB" id="9816519at2"/>
<organism evidence="6 7">
    <name type="scientific">Paenibacillus cellulosilyticus</name>
    <dbReference type="NCBI Taxonomy" id="375489"/>
    <lineage>
        <taxon>Bacteria</taxon>
        <taxon>Bacillati</taxon>
        <taxon>Bacillota</taxon>
        <taxon>Bacilli</taxon>
        <taxon>Bacillales</taxon>
        <taxon>Paenibacillaceae</taxon>
        <taxon>Paenibacillus</taxon>
    </lineage>
</organism>
<dbReference type="Gene3D" id="3.10.580.10">
    <property type="entry name" value="CBS-domain"/>
    <property type="match status" value="1"/>
</dbReference>
<protein>
    <submittedName>
        <fullName evidence="6">Methyl-accepting chemotaxis protein</fullName>
    </submittedName>
</protein>
<comment type="caution">
    <text evidence="6">The sequence shown here is derived from an EMBL/GenBank/DDBJ whole genome shotgun (WGS) entry which is preliminary data.</text>
</comment>
<accession>A0A2V2YQJ8</accession>
<dbReference type="SUPFAM" id="SSF54631">
    <property type="entry name" value="CBS-domain pair"/>
    <property type="match status" value="1"/>
</dbReference>
<dbReference type="SMART" id="SM00283">
    <property type="entry name" value="MA"/>
    <property type="match status" value="1"/>
</dbReference>
<evidence type="ECO:0000313" key="6">
    <source>
        <dbReference type="EMBL" id="PWV99432.1"/>
    </source>
</evidence>
<dbReference type="SUPFAM" id="SSF58104">
    <property type="entry name" value="Methyl-accepting chemotaxis protein (MCP) signaling domain"/>
    <property type="match status" value="1"/>
</dbReference>
<dbReference type="PANTHER" id="PTHR32089:SF112">
    <property type="entry name" value="LYSOZYME-LIKE PROTEIN-RELATED"/>
    <property type="match status" value="1"/>
</dbReference>
<dbReference type="RefSeq" id="WP_110045179.1">
    <property type="nucleotide sequence ID" value="NZ_CP054612.1"/>
</dbReference>